<proteinExistence type="predicted"/>
<protein>
    <submittedName>
        <fullName evidence="2">Uncharacterized protein</fullName>
    </submittedName>
</protein>
<organism evidence="2 3">
    <name type="scientific">Acrasis kona</name>
    <dbReference type="NCBI Taxonomy" id="1008807"/>
    <lineage>
        <taxon>Eukaryota</taxon>
        <taxon>Discoba</taxon>
        <taxon>Heterolobosea</taxon>
        <taxon>Tetramitia</taxon>
        <taxon>Eutetramitia</taxon>
        <taxon>Acrasidae</taxon>
        <taxon>Acrasis</taxon>
    </lineage>
</organism>
<reference evidence="2 3" key="1">
    <citation type="submission" date="2024-03" db="EMBL/GenBank/DDBJ databases">
        <title>The Acrasis kona genome and developmental transcriptomes reveal deep origins of eukaryotic multicellular pathways.</title>
        <authorList>
            <person name="Sheikh S."/>
            <person name="Fu C.-J."/>
            <person name="Brown M.W."/>
            <person name="Baldauf S.L."/>
        </authorList>
    </citation>
    <scope>NUCLEOTIDE SEQUENCE [LARGE SCALE GENOMIC DNA]</scope>
    <source>
        <strain evidence="2 3">ATCC MYA-3509</strain>
    </source>
</reference>
<dbReference type="EMBL" id="JAOPGA020001614">
    <property type="protein sequence ID" value="KAL0489896.1"/>
    <property type="molecule type" value="Genomic_DNA"/>
</dbReference>
<evidence type="ECO:0000256" key="1">
    <source>
        <dbReference type="SAM" id="MobiDB-lite"/>
    </source>
</evidence>
<accession>A0AAW2ZJA7</accession>
<gene>
    <name evidence="2" type="ORF">AKO1_006014</name>
</gene>
<dbReference type="Proteomes" id="UP001431209">
    <property type="component" value="Unassembled WGS sequence"/>
</dbReference>
<feature type="region of interest" description="Disordered" evidence="1">
    <location>
        <begin position="77"/>
        <end position="104"/>
    </location>
</feature>
<dbReference type="AlphaFoldDB" id="A0AAW2ZJA7"/>
<sequence length="180" mass="19852">IKYTTPSVDAMNKIHNNDRKSYMKYPADIIIGGHNVIKNRFGFTDPPVISNEKYALIRDTNVISRDATILALANEASREKASKQPVGGGGQSAGDQQQQTPEQKAAYEEMKGKGEVELVGFLKEKGFKTLDKLSGLDGLGLSGISQKEMKGKDELNFTFAESKNFTGNWKKVSGFEMKKE</sequence>
<evidence type="ECO:0000313" key="2">
    <source>
        <dbReference type="EMBL" id="KAL0489896.1"/>
    </source>
</evidence>
<name>A0AAW2ZJA7_9EUKA</name>
<feature type="non-terminal residue" evidence="2">
    <location>
        <position position="1"/>
    </location>
</feature>
<comment type="caution">
    <text evidence="2">The sequence shown here is derived from an EMBL/GenBank/DDBJ whole genome shotgun (WGS) entry which is preliminary data.</text>
</comment>
<evidence type="ECO:0000313" key="3">
    <source>
        <dbReference type="Proteomes" id="UP001431209"/>
    </source>
</evidence>
<keyword evidence="3" id="KW-1185">Reference proteome</keyword>